<dbReference type="Pfam" id="PF07589">
    <property type="entry name" value="PEP-CTERM"/>
    <property type="match status" value="1"/>
</dbReference>
<proteinExistence type="predicted"/>
<protein>
    <submittedName>
        <fullName evidence="3">LEVG family PEP-CTERM protein</fullName>
    </submittedName>
</protein>
<keyword evidence="4" id="KW-1185">Reference proteome</keyword>
<dbReference type="EMBL" id="JAQPOK010000130">
    <property type="protein sequence ID" value="MDJ1180596.1"/>
    <property type="molecule type" value="Genomic_DNA"/>
</dbReference>
<dbReference type="InterPro" id="IPR013424">
    <property type="entry name" value="Ice-binding_C"/>
</dbReference>
<feature type="domain" description="Ice-binding protein C-terminal" evidence="2">
    <location>
        <begin position="227"/>
        <end position="251"/>
    </location>
</feature>
<name>A0ABT7BN51_9CYAN</name>
<evidence type="ECO:0000313" key="4">
    <source>
        <dbReference type="Proteomes" id="UP001231370"/>
    </source>
</evidence>
<keyword evidence="1" id="KW-0732">Signal</keyword>
<comment type="caution">
    <text evidence="3">The sequence shown here is derived from an EMBL/GenBank/DDBJ whole genome shotgun (WGS) entry which is preliminary data.</text>
</comment>
<dbReference type="Proteomes" id="UP001231370">
    <property type="component" value="Unassembled WGS sequence"/>
</dbReference>
<gene>
    <name evidence="3" type="ORF">PJF56_17180</name>
</gene>
<feature type="chain" id="PRO_5047295626" evidence="1">
    <location>
        <begin position="37"/>
        <end position="254"/>
    </location>
</feature>
<dbReference type="NCBIfam" id="NF038121">
    <property type="entry name" value="PEP_CTERM_LEVG"/>
    <property type="match status" value="1"/>
</dbReference>
<accession>A0ABT7BN51</accession>
<evidence type="ECO:0000259" key="2">
    <source>
        <dbReference type="Pfam" id="PF07589"/>
    </source>
</evidence>
<organism evidence="3 4">
    <name type="scientific">Roseofilum halophilum BLCC-M91</name>
    <dbReference type="NCBI Taxonomy" id="3022259"/>
    <lineage>
        <taxon>Bacteria</taxon>
        <taxon>Bacillati</taxon>
        <taxon>Cyanobacteriota</taxon>
        <taxon>Cyanophyceae</taxon>
        <taxon>Desertifilales</taxon>
        <taxon>Desertifilaceae</taxon>
        <taxon>Roseofilum</taxon>
        <taxon>Roseofilum halophilum</taxon>
    </lineage>
</organism>
<evidence type="ECO:0000256" key="1">
    <source>
        <dbReference type="SAM" id="SignalP"/>
    </source>
</evidence>
<evidence type="ECO:0000313" key="3">
    <source>
        <dbReference type="EMBL" id="MDJ1180596.1"/>
    </source>
</evidence>
<reference evidence="3 4" key="1">
    <citation type="submission" date="2023-01" db="EMBL/GenBank/DDBJ databases">
        <title>Novel diversity within Roseofilum (Cyanobacteria; Desertifilaceae) from marine benthic mats with descriptions of four novel species.</title>
        <authorList>
            <person name="Wang Y."/>
            <person name="Berthold D.E."/>
            <person name="Hu J."/>
            <person name="Lefler F.W."/>
            <person name="Laughinghouse H.D. IV."/>
        </authorList>
    </citation>
    <scope>NUCLEOTIDE SEQUENCE [LARGE SCALE GENOMIC DNA]</scope>
    <source>
        <strain evidence="3 4">BLCC-M91</strain>
    </source>
</reference>
<feature type="signal peptide" evidence="1">
    <location>
        <begin position="1"/>
        <end position="36"/>
    </location>
</feature>
<dbReference type="NCBIfam" id="TIGR02595">
    <property type="entry name" value="PEP_CTERM"/>
    <property type="match status" value="1"/>
</dbReference>
<sequence length="254" mass="27614">MKSQSLSQITKRVSTVAAGVATSALVAGMFAPSASANPFAYEGEFDTGFGCLEECHTMPVGFIDSVTALPWEDAETGEVQLSRLFLDTLETRNTYTNGTETVEFSNGDRGTNHEGYWFRPVAPAEEGGMLEVGTFEFVFTKTLDKLTIDFFDSERQNQTGVLSVNGDTSQKRLLNDAAGDARGDSTMNTLEFFDVNSITLKLGMDYANSSGDGVNFRMREFNQVIEDVPEPSSILGLGLLAGMTAFGLRKRQAK</sequence>
<dbReference type="RefSeq" id="WP_283763896.1">
    <property type="nucleotide sequence ID" value="NZ_JAQPOK010000130.1"/>
</dbReference>